<comment type="caution">
    <text evidence="2">The sequence shown here is derived from an EMBL/GenBank/DDBJ whole genome shotgun (WGS) entry which is preliminary data.</text>
</comment>
<protein>
    <recommendedName>
        <fullName evidence="1">SBF1/SBF2 domain-containing protein</fullName>
    </recommendedName>
</protein>
<keyword evidence="3" id="KW-1185">Reference proteome</keyword>
<proteinExistence type="predicted"/>
<dbReference type="Pfam" id="PF12335">
    <property type="entry name" value="SBF2"/>
    <property type="match status" value="1"/>
</dbReference>
<dbReference type="Proteomes" id="UP001381693">
    <property type="component" value="Unassembled WGS sequence"/>
</dbReference>
<dbReference type="EMBL" id="JAXCGZ010007671">
    <property type="protein sequence ID" value="KAK7078774.1"/>
    <property type="molecule type" value="Genomic_DNA"/>
</dbReference>
<dbReference type="InterPro" id="IPR022096">
    <property type="entry name" value="SBF1/SBF2"/>
</dbReference>
<feature type="non-terminal residue" evidence="2">
    <location>
        <position position="79"/>
    </location>
</feature>
<reference evidence="2 3" key="1">
    <citation type="submission" date="2023-11" db="EMBL/GenBank/DDBJ databases">
        <title>Halocaridina rubra genome assembly.</title>
        <authorList>
            <person name="Smith C."/>
        </authorList>
    </citation>
    <scope>NUCLEOTIDE SEQUENCE [LARGE SCALE GENOMIC DNA]</scope>
    <source>
        <strain evidence="2">EP-1</strain>
        <tissue evidence="2">Whole</tissue>
    </source>
</reference>
<organism evidence="2 3">
    <name type="scientific">Halocaridina rubra</name>
    <name type="common">Hawaiian red shrimp</name>
    <dbReference type="NCBI Taxonomy" id="373956"/>
    <lineage>
        <taxon>Eukaryota</taxon>
        <taxon>Metazoa</taxon>
        <taxon>Ecdysozoa</taxon>
        <taxon>Arthropoda</taxon>
        <taxon>Crustacea</taxon>
        <taxon>Multicrustacea</taxon>
        <taxon>Malacostraca</taxon>
        <taxon>Eumalacostraca</taxon>
        <taxon>Eucarida</taxon>
        <taxon>Decapoda</taxon>
        <taxon>Pleocyemata</taxon>
        <taxon>Caridea</taxon>
        <taxon>Atyoidea</taxon>
        <taxon>Atyidae</taxon>
        <taxon>Halocaridina</taxon>
    </lineage>
</organism>
<accession>A0AAN9A959</accession>
<evidence type="ECO:0000313" key="2">
    <source>
        <dbReference type="EMBL" id="KAK7078774.1"/>
    </source>
</evidence>
<feature type="domain" description="SBF1/SBF2" evidence="1">
    <location>
        <begin position="14"/>
        <end position="59"/>
    </location>
</feature>
<gene>
    <name evidence="2" type="ORF">SK128_010646</name>
</gene>
<evidence type="ECO:0000259" key="1">
    <source>
        <dbReference type="Pfam" id="PF12335"/>
    </source>
</evidence>
<dbReference type="InterPro" id="IPR039872">
    <property type="entry name" value="KIAA0513"/>
</dbReference>
<dbReference type="PANTHER" id="PTHR13663:SF2">
    <property type="entry name" value="SIMILAR TO RIKEN CDNA 6430548M08"/>
    <property type="match status" value="1"/>
</dbReference>
<dbReference type="AlphaFoldDB" id="A0AAN9A959"/>
<dbReference type="PANTHER" id="PTHR13663">
    <property type="entry name" value="SIMILAR TO RIKEN CDNA 6430548M08"/>
    <property type="match status" value="1"/>
</dbReference>
<evidence type="ECO:0000313" key="3">
    <source>
        <dbReference type="Proteomes" id="UP001381693"/>
    </source>
</evidence>
<name>A0AAN9A959_HALRR</name>
<sequence>MYTTSPGGHTHRKEFLYAYLRQQPIWQSIRFWNAAFFDALQCERSLRPVVTREEVESNRLQAVTDELHYQENITFGQLG</sequence>